<organism evidence="1">
    <name type="scientific">Herbaspirillum huttiense subsp. nephrolepidis</name>
    <dbReference type="NCBI Taxonomy" id="3075126"/>
    <lineage>
        <taxon>Bacteria</taxon>
        <taxon>Pseudomonadati</taxon>
        <taxon>Pseudomonadota</taxon>
        <taxon>Betaproteobacteria</taxon>
        <taxon>Burkholderiales</taxon>
        <taxon>Oxalobacteraceae</taxon>
        <taxon>Herbaspirillum</taxon>
    </lineage>
</organism>
<comment type="caution">
    <text evidence="1">The sequence shown here is derived from an EMBL/GenBank/DDBJ whole genome shotgun (WGS) entry which is preliminary data.</text>
</comment>
<evidence type="ECO:0000313" key="1">
    <source>
        <dbReference type="EMBL" id="MDT0339000.1"/>
    </source>
</evidence>
<proteinExistence type="predicted"/>
<dbReference type="RefSeq" id="WP_310838598.1">
    <property type="nucleotide sequence ID" value="NZ_JAVLSM010000017.1"/>
</dbReference>
<accession>A0AAE4GD49</accession>
<dbReference type="AlphaFoldDB" id="A0AAE4GD49"/>
<reference evidence="1" key="1">
    <citation type="submission" date="2023-02" db="EMBL/GenBank/DDBJ databases">
        <title>Description of Herbaspirillum huttiense subsp. nephrolepsisexaltata and Herbaspirillum huttiense subsp. lycopersicon.</title>
        <authorList>
            <person name="Poudel M."/>
            <person name="Sharma A."/>
            <person name="Goss E."/>
            <person name="Tapia J.H."/>
            <person name="Harmon C.M."/>
            <person name="Jones J.B."/>
        </authorList>
    </citation>
    <scope>NUCLEOTIDE SEQUENCE</scope>
    <source>
        <strain evidence="1">NC40101</strain>
    </source>
</reference>
<gene>
    <name evidence="1" type="ORF">RJN63_19355</name>
</gene>
<protein>
    <submittedName>
        <fullName evidence="1">Uncharacterized protein</fullName>
    </submittedName>
</protein>
<sequence>MITDQFGIVCSAFAPRLSDAARHAKDVAAMRAAIQRTGMAAGTGEGADLSAAMEGARYAPHAIASLLAGSALAFAPGAMPVEDLSRWESLFAMCLDSGLPGVTTETRTHILSDWAMLHERNLQTEDPALQRAAAEEILRHLRLGSYRDIGAKIFAAIKENTFAALAPSVQQRLSEALCSGLDVDARLAFIQKLAQRQQTSKLSACVKGLATALAREPNAVAALRMSDILLEGRIAPHEQMRPLKEEKRGELLQALQSYQGPQVDVTL</sequence>
<name>A0AAE4GD49_9BURK</name>
<dbReference type="EMBL" id="JAVRAA010000011">
    <property type="protein sequence ID" value="MDT0339000.1"/>
    <property type="molecule type" value="Genomic_DNA"/>
</dbReference>